<accession>A0ABT2LX82</accession>
<organism evidence="1 2">
    <name type="scientific">Eubacterium album</name>
    <dbReference type="NCBI Taxonomy" id="2978477"/>
    <lineage>
        <taxon>Bacteria</taxon>
        <taxon>Bacillati</taxon>
        <taxon>Bacillota</taxon>
        <taxon>Clostridia</taxon>
        <taxon>Eubacteriales</taxon>
        <taxon>Eubacteriaceae</taxon>
        <taxon>Eubacterium</taxon>
    </lineage>
</organism>
<comment type="caution">
    <text evidence="1">The sequence shown here is derived from an EMBL/GenBank/DDBJ whole genome shotgun (WGS) entry which is preliminary data.</text>
</comment>
<gene>
    <name evidence="1" type="ORF">N5B56_01645</name>
</gene>
<keyword evidence="2" id="KW-1185">Reference proteome</keyword>
<proteinExistence type="predicted"/>
<evidence type="ECO:0000313" key="2">
    <source>
        <dbReference type="Proteomes" id="UP001431199"/>
    </source>
</evidence>
<dbReference type="RefSeq" id="WP_260978226.1">
    <property type="nucleotide sequence ID" value="NZ_JAODBU010000002.1"/>
</dbReference>
<sequence>MYTKEQVRSMLGISGKTLQKDIKEGKLKSEENDIFTLKAINDYVDGKNSIRMKINMFYFLAEDADVSLMYNIRKMFEDVLHVTALYDEYKLFSKQTSYGPDWEMEKSQQDSIQKIVDTINRQIFLCNSLARDYGMTPIFSEKFYTYEEIIKIAKKLRK</sequence>
<protein>
    <submittedName>
        <fullName evidence="1">Uncharacterized protein</fullName>
    </submittedName>
</protein>
<name>A0ABT2LX82_9FIRM</name>
<dbReference type="Proteomes" id="UP001431199">
    <property type="component" value="Unassembled WGS sequence"/>
</dbReference>
<reference evidence="1" key="1">
    <citation type="submission" date="2022-09" db="EMBL/GenBank/DDBJ databases">
        <title>Eubacterium sp. LFL-14 isolated from human feces.</title>
        <authorList>
            <person name="Liu F."/>
        </authorList>
    </citation>
    <scope>NUCLEOTIDE SEQUENCE</scope>
    <source>
        <strain evidence="1">LFL-14</strain>
    </source>
</reference>
<evidence type="ECO:0000313" key="1">
    <source>
        <dbReference type="EMBL" id="MCT7397790.1"/>
    </source>
</evidence>
<dbReference type="EMBL" id="JAODBU010000002">
    <property type="protein sequence ID" value="MCT7397790.1"/>
    <property type="molecule type" value="Genomic_DNA"/>
</dbReference>